<gene>
    <name evidence="2" type="ORF">LY01_01754</name>
</gene>
<feature type="chain" id="PRO_5015441425" evidence="1">
    <location>
        <begin position="22"/>
        <end position="236"/>
    </location>
</feature>
<dbReference type="Proteomes" id="UP000239002">
    <property type="component" value="Unassembled WGS sequence"/>
</dbReference>
<dbReference type="Pfam" id="PF13852">
    <property type="entry name" value="DUF4197"/>
    <property type="match status" value="1"/>
</dbReference>
<dbReference type="InterPro" id="IPR025245">
    <property type="entry name" value="DUF4197"/>
</dbReference>
<keyword evidence="3" id="KW-1185">Reference proteome</keyword>
<accession>A0A2S6ILE3</accession>
<proteinExistence type="predicted"/>
<evidence type="ECO:0000256" key="1">
    <source>
        <dbReference type="SAM" id="SignalP"/>
    </source>
</evidence>
<organism evidence="2 3">
    <name type="scientific">Nonlabens xylanidelens</name>
    <dbReference type="NCBI Taxonomy" id="191564"/>
    <lineage>
        <taxon>Bacteria</taxon>
        <taxon>Pseudomonadati</taxon>
        <taxon>Bacteroidota</taxon>
        <taxon>Flavobacteriia</taxon>
        <taxon>Flavobacteriales</taxon>
        <taxon>Flavobacteriaceae</taxon>
        <taxon>Nonlabens</taxon>
    </lineage>
</organism>
<sequence length="236" mass="25781">MKKIAFILVAMITLSSCGSLQEIVNNLPQGTGSVLSQADIGNGLRQALDQGIDKEVSKLMGTDGFYKNDLVKILLPEELQKVDDGLRKIGLSSVADEGLKLLNRAAEDATKEALPIFVNAVKDITFNDAKDILLGDQRAATAYLEGRTQEELYTKFSPVIQNSLGKVGATDLWSNAITKYNTIPFTNSVNPDLTDYVTQKALEGVFKVIAQEEIQIRENVSSRSTDLLVKVFALQD</sequence>
<reference evidence="2 3" key="1">
    <citation type="submission" date="2018-02" db="EMBL/GenBank/DDBJ databases">
        <title>Genomic Encyclopedia of Archaeal and Bacterial Type Strains, Phase II (KMG-II): from individual species to whole genera.</title>
        <authorList>
            <person name="Goeker M."/>
        </authorList>
    </citation>
    <scope>NUCLEOTIDE SEQUENCE [LARGE SCALE GENOMIC DNA]</scope>
    <source>
        <strain evidence="2 3">DSM 16809</strain>
    </source>
</reference>
<dbReference type="PROSITE" id="PS51257">
    <property type="entry name" value="PROKAR_LIPOPROTEIN"/>
    <property type="match status" value="1"/>
</dbReference>
<evidence type="ECO:0000313" key="2">
    <source>
        <dbReference type="EMBL" id="PPK95001.1"/>
    </source>
</evidence>
<feature type="signal peptide" evidence="1">
    <location>
        <begin position="1"/>
        <end position="21"/>
    </location>
</feature>
<dbReference type="OrthoDB" id="5292580at2"/>
<evidence type="ECO:0000313" key="3">
    <source>
        <dbReference type="Proteomes" id="UP000239002"/>
    </source>
</evidence>
<comment type="caution">
    <text evidence="2">The sequence shown here is derived from an EMBL/GenBank/DDBJ whole genome shotgun (WGS) entry which is preliminary data.</text>
</comment>
<keyword evidence="1" id="KW-0732">Signal</keyword>
<name>A0A2S6ILE3_9FLAO</name>
<dbReference type="RefSeq" id="WP_104515442.1">
    <property type="nucleotide sequence ID" value="NZ_MQVW01000024.1"/>
</dbReference>
<dbReference type="EMBL" id="PTJE01000003">
    <property type="protein sequence ID" value="PPK95001.1"/>
    <property type="molecule type" value="Genomic_DNA"/>
</dbReference>
<dbReference type="AlphaFoldDB" id="A0A2S6ILE3"/>
<protein>
    <submittedName>
        <fullName evidence="2">Uncharacterized protein DUF4197</fullName>
    </submittedName>
</protein>